<feature type="transmembrane region" description="Helical" evidence="1">
    <location>
        <begin position="21"/>
        <end position="44"/>
    </location>
</feature>
<feature type="transmembrane region" description="Helical" evidence="1">
    <location>
        <begin position="56"/>
        <end position="76"/>
    </location>
</feature>
<dbReference type="Pfam" id="PF13239">
    <property type="entry name" value="2TM"/>
    <property type="match status" value="1"/>
</dbReference>
<keyword evidence="1" id="KW-0812">Transmembrane</keyword>
<gene>
    <name evidence="3" type="ORF">K8344_03585</name>
</gene>
<dbReference type="EMBL" id="JAIRBB010000002">
    <property type="protein sequence ID" value="MCG2430190.1"/>
    <property type="molecule type" value="Genomic_DNA"/>
</dbReference>
<evidence type="ECO:0000313" key="3">
    <source>
        <dbReference type="EMBL" id="MCG2430190.1"/>
    </source>
</evidence>
<name>A0A9X1QZ21_9FLAO</name>
<comment type="caution">
    <text evidence="3">The sequence shown here is derived from an EMBL/GenBank/DDBJ whole genome shotgun (WGS) entry which is preliminary data.</text>
</comment>
<feature type="domain" description="2TM" evidence="2">
    <location>
        <begin position="11"/>
        <end position="98"/>
    </location>
</feature>
<organism evidence="3 4">
    <name type="scientific">Aequorivita xiaoshiensis</name>
    <dbReference type="NCBI Taxonomy" id="2874476"/>
    <lineage>
        <taxon>Bacteria</taxon>
        <taxon>Pseudomonadati</taxon>
        <taxon>Bacteroidota</taxon>
        <taxon>Flavobacteriia</taxon>
        <taxon>Flavobacteriales</taxon>
        <taxon>Flavobacteriaceae</taxon>
        <taxon>Aequorivita</taxon>
    </lineage>
</organism>
<keyword evidence="1" id="KW-1133">Transmembrane helix</keyword>
<accession>A0A9X1QZ21</accession>
<evidence type="ECO:0000259" key="2">
    <source>
        <dbReference type="Pfam" id="PF13239"/>
    </source>
</evidence>
<reference evidence="3" key="1">
    <citation type="submission" date="2021-09" db="EMBL/GenBank/DDBJ databases">
        <title>Genome of Aequorivita sp. strain F64183.</title>
        <authorList>
            <person name="Wang Y."/>
        </authorList>
    </citation>
    <scope>NUCLEOTIDE SEQUENCE</scope>
    <source>
        <strain evidence="3">F64183</strain>
    </source>
</reference>
<dbReference type="InterPro" id="IPR025698">
    <property type="entry name" value="2TM_dom"/>
</dbReference>
<dbReference type="Proteomes" id="UP001139462">
    <property type="component" value="Unassembled WGS sequence"/>
</dbReference>
<keyword evidence="1" id="KW-0472">Membrane</keyword>
<evidence type="ECO:0000256" key="1">
    <source>
        <dbReference type="SAM" id="Phobius"/>
    </source>
</evidence>
<keyword evidence="4" id="KW-1185">Reference proteome</keyword>
<sequence length="100" mass="12025">MEDKKRLSYLRAKKKVETLKAFYGHLLIYVIVNLIVVLISANVFNSKPLDFKHWSNYAIASFWGIGLFSHAIYVFFEFKFNNVFLKRWEEKKIKQFLEEQ</sequence>
<protein>
    <submittedName>
        <fullName evidence="3">2TM domain-containing protein</fullName>
    </submittedName>
</protein>
<dbReference type="AlphaFoldDB" id="A0A9X1QZ21"/>
<dbReference type="RefSeq" id="WP_237606918.1">
    <property type="nucleotide sequence ID" value="NZ_JAIRBB010000002.1"/>
</dbReference>
<evidence type="ECO:0000313" key="4">
    <source>
        <dbReference type="Proteomes" id="UP001139462"/>
    </source>
</evidence>
<proteinExistence type="predicted"/>